<name>A0ABS8T3Z5_DATST</name>
<reference evidence="1 2" key="1">
    <citation type="journal article" date="2021" name="BMC Genomics">
        <title>Datura genome reveals duplications of psychoactive alkaloid biosynthetic genes and high mutation rate following tissue culture.</title>
        <authorList>
            <person name="Rajewski A."/>
            <person name="Carter-House D."/>
            <person name="Stajich J."/>
            <person name="Litt A."/>
        </authorList>
    </citation>
    <scope>NUCLEOTIDE SEQUENCE [LARGE SCALE GENOMIC DNA]</scope>
    <source>
        <strain evidence="1">AR-01</strain>
    </source>
</reference>
<evidence type="ECO:0000313" key="1">
    <source>
        <dbReference type="EMBL" id="MCD7465878.1"/>
    </source>
</evidence>
<sequence length="162" mass="17836">MPEGSTPRKVPALMDEGPSLTFDSSSIEADTSATHSVVSVSIVPLVISPLVLIKPYIAKYIGATFAPVHEEIKVLYGRINGIEEGVNERLRANTSLLFAIRTTLELEDDEEGIAKRAHKRERKTMKEELRCSSEEIHIVGEVGALMSRAPESAEHIGDQTRR</sequence>
<proteinExistence type="predicted"/>
<keyword evidence="2" id="KW-1185">Reference proteome</keyword>
<dbReference type="Proteomes" id="UP000823775">
    <property type="component" value="Unassembled WGS sequence"/>
</dbReference>
<accession>A0ABS8T3Z5</accession>
<feature type="non-terminal residue" evidence="1">
    <location>
        <position position="162"/>
    </location>
</feature>
<protein>
    <submittedName>
        <fullName evidence="1">Uncharacterized protein</fullName>
    </submittedName>
</protein>
<dbReference type="EMBL" id="JACEIK010001091">
    <property type="protein sequence ID" value="MCD7465878.1"/>
    <property type="molecule type" value="Genomic_DNA"/>
</dbReference>
<organism evidence="1 2">
    <name type="scientific">Datura stramonium</name>
    <name type="common">Jimsonweed</name>
    <name type="synonym">Common thornapple</name>
    <dbReference type="NCBI Taxonomy" id="4076"/>
    <lineage>
        <taxon>Eukaryota</taxon>
        <taxon>Viridiplantae</taxon>
        <taxon>Streptophyta</taxon>
        <taxon>Embryophyta</taxon>
        <taxon>Tracheophyta</taxon>
        <taxon>Spermatophyta</taxon>
        <taxon>Magnoliopsida</taxon>
        <taxon>eudicotyledons</taxon>
        <taxon>Gunneridae</taxon>
        <taxon>Pentapetalae</taxon>
        <taxon>asterids</taxon>
        <taxon>lamiids</taxon>
        <taxon>Solanales</taxon>
        <taxon>Solanaceae</taxon>
        <taxon>Solanoideae</taxon>
        <taxon>Datureae</taxon>
        <taxon>Datura</taxon>
    </lineage>
</organism>
<evidence type="ECO:0000313" key="2">
    <source>
        <dbReference type="Proteomes" id="UP000823775"/>
    </source>
</evidence>
<gene>
    <name evidence="1" type="ORF">HAX54_002070</name>
</gene>
<comment type="caution">
    <text evidence="1">The sequence shown here is derived from an EMBL/GenBank/DDBJ whole genome shotgun (WGS) entry which is preliminary data.</text>
</comment>